<evidence type="ECO:0000313" key="2">
    <source>
        <dbReference type="EMBL" id="SDE62514.1"/>
    </source>
</evidence>
<evidence type="ECO:0000259" key="1">
    <source>
        <dbReference type="Pfam" id="PF18406"/>
    </source>
</evidence>
<reference evidence="2 3" key="1">
    <citation type="submission" date="2016-10" db="EMBL/GenBank/DDBJ databases">
        <authorList>
            <person name="de Groot N.N."/>
        </authorList>
    </citation>
    <scope>NUCLEOTIDE SEQUENCE [LARGE SCALE GENOMIC DNA]</scope>
    <source>
        <strain evidence="2 3">47C3B</strain>
    </source>
</reference>
<gene>
    <name evidence="2" type="ORF">SAMN05216464_1088</name>
</gene>
<protein>
    <recommendedName>
        <fullName evidence="1">YubB ferredoxin-like domain-containing protein</fullName>
    </recommendedName>
</protein>
<dbReference type="AlphaFoldDB" id="A0A1G7EFT7"/>
<sequence>MPNWCSNSVVFSADEATLEKIRNMFADIQQKQESTGLYQLPSFAKSDKGVITDIVISQDRFEFETRGEPNLELMIETAQFYGASFVSRFAEMSNGIYGEASFAGSTLRLVTLDQQDFMALRYDPAQKSYPWGGNVF</sequence>
<dbReference type="InterPro" id="IPR041329">
    <property type="entry name" value="YubB_C"/>
</dbReference>
<dbReference type="Proteomes" id="UP000199072">
    <property type="component" value="Unassembled WGS sequence"/>
</dbReference>
<dbReference type="STRING" id="1391627.SAMN05216464_1088"/>
<proteinExistence type="predicted"/>
<feature type="domain" description="YubB ferredoxin-like" evidence="1">
    <location>
        <begin position="57"/>
        <end position="119"/>
    </location>
</feature>
<evidence type="ECO:0000313" key="3">
    <source>
        <dbReference type="Proteomes" id="UP000199072"/>
    </source>
</evidence>
<dbReference type="Pfam" id="PF18406">
    <property type="entry name" value="DUF1281_C"/>
    <property type="match status" value="1"/>
</dbReference>
<dbReference type="OrthoDB" id="1248468at2"/>
<dbReference type="EMBL" id="FNAI01000008">
    <property type="protein sequence ID" value="SDE62514.1"/>
    <property type="molecule type" value="Genomic_DNA"/>
</dbReference>
<name>A0A1G7EFT7_9SPHI</name>
<accession>A0A1G7EFT7</accession>
<organism evidence="2 3">
    <name type="scientific">Mucilaginibacter pineti</name>
    <dbReference type="NCBI Taxonomy" id="1391627"/>
    <lineage>
        <taxon>Bacteria</taxon>
        <taxon>Pseudomonadati</taxon>
        <taxon>Bacteroidota</taxon>
        <taxon>Sphingobacteriia</taxon>
        <taxon>Sphingobacteriales</taxon>
        <taxon>Sphingobacteriaceae</taxon>
        <taxon>Mucilaginibacter</taxon>
    </lineage>
</organism>
<keyword evidence="3" id="KW-1185">Reference proteome</keyword>
<dbReference type="RefSeq" id="WP_091150778.1">
    <property type="nucleotide sequence ID" value="NZ_FNAI01000008.1"/>
</dbReference>